<dbReference type="Pfam" id="PF13855">
    <property type="entry name" value="LRR_8"/>
    <property type="match status" value="1"/>
</dbReference>
<evidence type="ECO:0000313" key="3">
    <source>
        <dbReference type="EMBL" id="KJE98393.1"/>
    </source>
</evidence>
<dbReference type="AlphaFoldDB" id="A0A0D2WZ02"/>
<dbReference type="Gene3D" id="3.80.10.10">
    <property type="entry name" value="Ribonuclease Inhibitor"/>
    <property type="match status" value="1"/>
</dbReference>
<evidence type="ECO:0000256" key="2">
    <source>
        <dbReference type="ARBA" id="ARBA00022737"/>
    </source>
</evidence>
<dbReference type="InterPro" id="IPR036383">
    <property type="entry name" value="TSP1_rpt_sf"/>
</dbReference>
<dbReference type="InParanoid" id="A0A0D2WZ02"/>
<dbReference type="InterPro" id="IPR003591">
    <property type="entry name" value="Leu-rich_rpt_typical-subtyp"/>
</dbReference>
<dbReference type="SMART" id="SM00369">
    <property type="entry name" value="LRR_TYP"/>
    <property type="match status" value="2"/>
</dbReference>
<dbReference type="InterPro" id="IPR001611">
    <property type="entry name" value="Leu-rich_rpt"/>
</dbReference>
<protein>
    <submittedName>
        <fullName evidence="3">Uncharacterized protein</fullName>
    </submittedName>
</protein>
<evidence type="ECO:0000256" key="1">
    <source>
        <dbReference type="ARBA" id="ARBA00022614"/>
    </source>
</evidence>
<dbReference type="SUPFAM" id="SSF82895">
    <property type="entry name" value="TSP-1 type 1 repeat"/>
    <property type="match status" value="1"/>
</dbReference>
<organism evidence="3 4">
    <name type="scientific">Capsaspora owczarzaki (strain ATCC 30864)</name>
    <dbReference type="NCBI Taxonomy" id="595528"/>
    <lineage>
        <taxon>Eukaryota</taxon>
        <taxon>Filasterea</taxon>
        <taxon>Capsaspora</taxon>
    </lineage>
</organism>
<dbReference type="CDD" id="cd00064">
    <property type="entry name" value="FU"/>
    <property type="match status" value="1"/>
</dbReference>
<dbReference type="Pfam" id="PF19030">
    <property type="entry name" value="TSP1_ADAMTS"/>
    <property type="match status" value="1"/>
</dbReference>
<gene>
    <name evidence="3" type="ORF">CAOG_008338</name>
</gene>
<dbReference type="EMBL" id="KE346413">
    <property type="protein sequence ID" value="KJE98393.1"/>
    <property type="molecule type" value="Genomic_DNA"/>
</dbReference>
<keyword evidence="4" id="KW-1185">Reference proteome</keyword>
<dbReference type="PhylomeDB" id="A0A0D2WZ02"/>
<keyword evidence="2" id="KW-0677">Repeat</keyword>
<dbReference type="InterPro" id="IPR006212">
    <property type="entry name" value="Furin_repeat"/>
</dbReference>
<dbReference type="Proteomes" id="UP000008743">
    <property type="component" value="Unassembled WGS sequence"/>
</dbReference>
<dbReference type="PANTHER" id="PTHR24366:SF96">
    <property type="entry name" value="LEUCINE RICH REPEAT CONTAINING 53"/>
    <property type="match status" value="1"/>
</dbReference>
<accession>A0A0D2WZ02</accession>
<sequence>MLFSDLSATGLTQVPRGMLAGLTSLQRLELQNNLLSTLPPGLFQNLSALTQVDLSGNSFGAVAPPSTYRVLTSLYQCDAACATCYGAGPDACCAAFCLSCNSTNCTSCYVGSVMVDGVCGPPAPLQIIAASFPATALEGNEIQGVITLHNYGNTSLDNVKLGMYPGYGLQLDLYDQQQKPVPYLLQAEVQQAITRLASETSLDGYIDDIGQVSLAAGQTLAFPVKFVFQGPAFPLLFFSRYDAWSLLVQDTSNSVGVIWRMEPQETNIAVSPIANDAELVCGCTLAINEMPELMLRRPLAKHLVPLDTNAVMDRFQLCALATGGRVTLLNVTTGSNRASCQESCFNSPTCSSFLTNDPYAANTDRSIPPLCILSGADRFDKQYRPINALRRDTYLQVDDVIAANSSANLNNITSFRTFDARFPDRPSVTTTILAGPGRIIAQPFAPHAVEVVSGFYVASATADFRFALLVNPALPTNELEFIEAEVRILLKPNVTAMDIALLRKDADFYSEHYMALAFKMPNDGLSELPFSMTAGNQYYIEAILYYHGLSSGLTRPAVTLEVFSTIYAPKLTPEVGNAPMVFYHPERARIALGCWAAAEPEYATLASAHQQLELEAFAVTREPKDEEYSACFEAMELIDGEVTLRLIGLGADGVTQRNVTVTMLALPCDSDSPPASCGMQSNTLPTSCGSFITTFIHDLDSLEFLNVTADIVAVTISSFVNAKAPKFTFTFPFSATNGQLQSFISGFHTASSKTTSISHYAEVFDIVLYNSADLPLRSTRVFGQRTHIWANVDATQAAYLEIQGVSDRAVQLALDRVRVIGGFERDCLPLVSFDLAYLANDIRLAGEVVHVSNASLGASVLASSPQNYLVYSVLSDWHPASTSSLPQLNSAAIAQLDITNSDNQQRVVTDASFESALDDLVASWLNGDLANNGLALRLDLDQVGKASFDRDEFTLSFNLRRFLWRNTSLSDCSARCGAGVQHAIIQCYERTHSDNGQPQYIVVDDSFCRSSTRPPATVACDAFDCDYEYRQLCGNCLCTETSCQFSEARQSTLQCLHNTGNAKLHNLPELQLHFWM</sequence>
<reference evidence="4" key="1">
    <citation type="submission" date="2011-02" db="EMBL/GenBank/DDBJ databases">
        <title>The Genome Sequence of Capsaspora owczarzaki ATCC 30864.</title>
        <authorList>
            <person name="Russ C."/>
            <person name="Cuomo C."/>
            <person name="Burger G."/>
            <person name="Gray M.W."/>
            <person name="Holland P.W.H."/>
            <person name="King N."/>
            <person name="Lang F.B.F."/>
            <person name="Roger A.J."/>
            <person name="Ruiz-Trillo I."/>
            <person name="Young S.K."/>
            <person name="Zeng Q."/>
            <person name="Gargeya S."/>
            <person name="Alvarado L."/>
            <person name="Berlin A."/>
            <person name="Chapman S.B."/>
            <person name="Chen Z."/>
            <person name="Freedman E."/>
            <person name="Gellesch M."/>
            <person name="Goldberg J."/>
            <person name="Griggs A."/>
            <person name="Gujja S."/>
            <person name="Heilman E."/>
            <person name="Heiman D."/>
            <person name="Howarth C."/>
            <person name="Mehta T."/>
            <person name="Neiman D."/>
            <person name="Pearson M."/>
            <person name="Roberts A."/>
            <person name="Saif S."/>
            <person name="Shea T."/>
            <person name="Shenoy N."/>
            <person name="Sisk P."/>
            <person name="Stolte C."/>
            <person name="Sykes S."/>
            <person name="White J."/>
            <person name="Yandava C."/>
            <person name="Haas B."/>
            <person name="Nusbaum C."/>
            <person name="Birren B."/>
        </authorList>
    </citation>
    <scope>NUCLEOTIDE SEQUENCE</scope>
    <source>
        <strain evidence="4">ATCC 30864</strain>
    </source>
</reference>
<proteinExistence type="predicted"/>
<dbReference type="OrthoDB" id="676979at2759"/>
<dbReference type="STRING" id="595528.A0A0D2WZ02"/>
<dbReference type="InterPro" id="IPR009030">
    <property type="entry name" value="Growth_fac_rcpt_cys_sf"/>
</dbReference>
<name>A0A0D2WZ02_CAPO3</name>
<evidence type="ECO:0000313" key="4">
    <source>
        <dbReference type="Proteomes" id="UP000008743"/>
    </source>
</evidence>
<keyword evidence="1" id="KW-0433">Leucine-rich repeat</keyword>
<dbReference type="InterPro" id="IPR032675">
    <property type="entry name" value="LRR_dom_sf"/>
</dbReference>
<dbReference type="SUPFAM" id="SSF52058">
    <property type="entry name" value="L domain-like"/>
    <property type="match status" value="1"/>
</dbReference>
<dbReference type="SUPFAM" id="SSF57184">
    <property type="entry name" value="Growth factor receptor domain"/>
    <property type="match status" value="1"/>
</dbReference>
<dbReference type="PROSITE" id="PS51450">
    <property type="entry name" value="LRR"/>
    <property type="match status" value="1"/>
</dbReference>
<dbReference type="PANTHER" id="PTHR24366">
    <property type="entry name" value="IG(IMMUNOGLOBULIN) AND LRR(LEUCINE RICH REPEAT) DOMAINS"/>
    <property type="match status" value="1"/>
</dbReference>